<dbReference type="InterPro" id="IPR023391">
    <property type="entry name" value="Prot_translocase_SecE_dom_sf"/>
</dbReference>
<dbReference type="MGI" id="MGI:1921820">
    <property type="gene designation" value="Zkscan1"/>
</dbReference>
<reference evidence="1" key="3">
    <citation type="journal article" date="2000" name="Genome Res.">
        <title>RIKEN integrated sequence analysis (RISA) system--384-format sequencing pipeline with 384 multicapillary sequencer.</title>
        <authorList>
            <person name="Shibata K."/>
            <person name="Itoh M."/>
            <person name="Aizawa K."/>
            <person name="Nagaoka S."/>
            <person name="Sasaki N."/>
            <person name="Carninci P."/>
            <person name="Konno H."/>
            <person name="Akiyama J."/>
            <person name="Nishi K."/>
            <person name="Kitsunai T."/>
            <person name="Tashiro H."/>
            <person name="Itoh M."/>
            <person name="Sumi N."/>
            <person name="Ishii Y."/>
            <person name="Nakamura S."/>
            <person name="Hazama M."/>
            <person name="Nishine T."/>
            <person name="Harada A."/>
            <person name="Yamamoto R."/>
            <person name="Matsumoto H."/>
            <person name="Sakaguchi S."/>
            <person name="Ikegami T."/>
            <person name="Kashiwagi K."/>
            <person name="Fujiwake S."/>
            <person name="Inoue K."/>
            <person name="Togawa Y."/>
            <person name="Izawa M."/>
            <person name="Ohara E."/>
            <person name="Watahiki M."/>
            <person name="Yoneda Y."/>
            <person name="Ishikawa T."/>
            <person name="Ozawa K."/>
            <person name="Tanaka T."/>
            <person name="Matsuura S."/>
            <person name="Kawai J."/>
            <person name="Okazaki Y."/>
            <person name="Muramatsu M."/>
            <person name="Inoue Y."/>
            <person name="Kira A."/>
            <person name="Hayashizaki Y."/>
        </authorList>
    </citation>
    <scope>NUCLEOTIDE SEQUENCE</scope>
    <source>
        <strain evidence="1">C57BL/6J</strain>
        <tissue evidence="1">Testis</tissue>
    </source>
</reference>
<accession>Q8BZY7</accession>
<reference evidence="1" key="6">
    <citation type="journal article" date="2002" name="Nature">
        <title>Analysis of the mouse transcriptome based on functional annotation of 60,770 full-length cDNAs.</title>
        <authorList>
            <consortium name="The FANTOM Consortium and the RIKEN Genome Exploration Research Group Phase I and II Team"/>
        </authorList>
    </citation>
    <scope>NUCLEOTIDE SEQUENCE</scope>
    <source>
        <strain evidence="1">C57BL/6J</strain>
        <tissue evidence="1">Testis</tissue>
    </source>
</reference>
<dbReference type="AlphaFoldDB" id="Q8BZY7"/>
<sequence>MDQVMQFLEPGWQFVKDSIQLVKRCTKPDKRIPEACHGYSYRICYHEIHWLLRETDPYPY</sequence>
<protein>
    <submittedName>
        <fullName evidence="1">Uncharacterized protein</fullName>
    </submittedName>
</protein>
<dbReference type="EMBL" id="AK033176">
    <property type="protein sequence ID" value="BAC28182.1"/>
    <property type="molecule type" value="mRNA"/>
</dbReference>
<reference evidence="1" key="4">
    <citation type="journal article" date="2001" name="Nature">
        <title>Functional annotation of a full-length mouse cDNA collection.</title>
        <authorList>
            <consortium name="The RIKEN Genome Exploration Research Group Phase II Team and the FANTOM Consortium"/>
        </authorList>
    </citation>
    <scope>NUCLEOTIDE SEQUENCE</scope>
    <source>
        <strain evidence="1">C57BL/6J</strain>
        <tissue evidence="1">Testis</tissue>
    </source>
</reference>
<reference evidence="1" key="2">
    <citation type="journal article" date="2000" name="Genome Res.">
        <title>Normalization and subtraction of cap-trapper-selected cDNAs to prepare full-length cDNA libraries for rapid discovery of new genes.</title>
        <authorList>
            <person name="Carninci P."/>
            <person name="Shibata Y."/>
            <person name="Hayatsu N."/>
            <person name="Sugahara Y."/>
            <person name="Shibata K."/>
            <person name="Itoh M."/>
            <person name="Konno H."/>
            <person name="Okazaki Y."/>
            <person name="Muramatsu M."/>
            <person name="Hayashizaki Y."/>
        </authorList>
    </citation>
    <scope>NUCLEOTIDE SEQUENCE</scope>
    <source>
        <strain evidence="1">C57BL/6J</strain>
        <tissue evidence="1">Testis</tissue>
    </source>
</reference>
<dbReference type="AGR" id="MGI:1921820"/>
<name>Q8BZY7_MOUSE</name>
<evidence type="ECO:0000313" key="2">
    <source>
        <dbReference type="MGI" id="MGI:1921820"/>
    </source>
</evidence>
<proteinExistence type="evidence at transcript level"/>
<dbReference type="Gene3D" id="1.20.5.820">
    <property type="entry name" value="Preprotein translocase SecE subunit"/>
    <property type="match status" value="1"/>
</dbReference>
<reference evidence="1" key="5">
    <citation type="submission" date="2001-07" db="EMBL/GenBank/DDBJ databases">
        <authorList>
            <person name="Adachi J."/>
            <person name="Aizawa K."/>
            <person name="Akimura T."/>
            <person name="Arakawa T."/>
            <person name="Bono H."/>
            <person name="Carninci P."/>
            <person name="Fukuda S."/>
            <person name="Furuno M."/>
            <person name="Hanagaki T."/>
            <person name="Hara A."/>
            <person name="Hashizume W."/>
            <person name="Hayashida K."/>
            <person name="Hayatsu N."/>
            <person name="Hiramoto K."/>
            <person name="Hiraoka T."/>
            <person name="Hirozane T."/>
            <person name="Hori F."/>
            <person name="Imotani K."/>
            <person name="Ishii Y."/>
            <person name="Itoh M."/>
            <person name="Kagawa I."/>
            <person name="Kasukawa T."/>
            <person name="Katoh H."/>
            <person name="Kawai J."/>
            <person name="Kojima Y."/>
            <person name="Kondo S."/>
            <person name="Konno H."/>
            <person name="Kouda M."/>
            <person name="Koya S."/>
            <person name="Kurihara C."/>
            <person name="Matsuyama T."/>
            <person name="Miyazaki A."/>
            <person name="Murata M."/>
            <person name="Nakamura M."/>
            <person name="Nishi K."/>
            <person name="Nomura K."/>
            <person name="Numazaki R."/>
            <person name="Ohno M."/>
            <person name="Ohsato N."/>
            <person name="Okazaki Y."/>
            <person name="Saito R."/>
            <person name="Saitoh H."/>
            <person name="Sakai C."/>
            <person name="Sakai K."/>
            <person name="Sakazume N."/>
            <person name="Sano H."/>
            <person name="Sasaki D."/>
            <person name="Shibata K."/>
            <person name="Shinagawa A."/>
            <person name="Shiraki T."/>
            <person name="Sogabe Y."/>
            <person name="Tagami M."/>
            <person name="Tagawa A."/>
            <person name="Takahashi F."/>
            <person name="Takaku-Akahira S."/>
            <person name="Takeda Y."/>
            <person name="Tanaka T."/>
            <person name="Tomaru A."/>
            <person name="Toya T."/>
            <person name="Yasunishi A."/>
            <person name="Muramatsu M."/>
            <person name="Hayashizaki Y."/>
        </authorList>
    </citation>
    <scope>NUCLEOTIDE SEQUENCE</scope>
    <source>
        <strain evidence="1">C57BL/6J</strain>
        <tissue evidence="1">Testis</tissue>
    </source>
</reference>
<reference evidence="1" key="1">
    <citation type="journal article" date="1999" name="Methods Enzymol.">
        <title>High-efficiency full-length cDNA cloning.</title>
        <authorList>
            <person name="Carninci P."/>
            <person name="Hayashizaki Y."/>
        </authorList>
    </citation>
    <scope>NUCLEOTIDE SEQUENCE</scope>
    <source>
        <strain evidence="1">C57BL/6J</strain>
        <tissue evidence="1">Testis</tissue>
    </source>
</reference>
<gene>
    <name evidence="2" type="primary">Zkscan1</name>
</gene>
<dbReference type="PANTHER" id="PTHR12309">
    <property type="entry name" value="SEC61 GAMMA SUBUNIT"/>
    <property type="match status" value="1"/>
</dbReference>
<reference evidence="1" key="7">
    <citation type="journal article" date="2005" name="Science">
        <title>The Transcriptional Landscape of the Mammalian Genome.</title>
        <authorList>
            <consortium name="The FANTOM Consortium"/>
            <consortium name="Riken Genome Exploration Research Group and Genome Science Group (Genome Network Project Core Group)"/>
        </authorList>
    </citation>
    <scope>NUCLEOTIDE SEQUENCE</scope>
    <source>
        <strain evidence="1">C57BL/6J</strain>
        <tissue evidence="1">Testis</tissue>
    </source>
</reference>
<reference evidence="1" key="8">
    <citation type="journal article" date="2005" name="Science">
        <title>Antisense Transcription in the Mammalian Transcriptome.</title>
        <authorList>
            <consortium name="RIKEN Genome Exploration Research Group and Genome Science Group (Genome Network Project Core Group) and the FANTOM Consortium"/>
        </authorList>
    </citation>
    <scope>NUCLEOTIDE SEQUENCE</scope>
    <source>
        <strain evidence="1">C57BL/6J</strain>
        <tissue evidence="1">Testis</tissue>
    </source>
</reference>
<evidence type="ECO:0000313" key="1">
    <source>
        <dbReference type="EMBL" id="BAC28182.1"/>
    </source>
</evidence>
<organism evidence="1">
    <name type="scientific">Mus musculus</name>
    <name type="common">Mouse</name>
    <dbReference type="NCBI Taxonomy" id="10090"/>
    <lineage>
        <taxon>Eukaryota</taxon>
        <taxon>Metazoa</taxon>
        <taxon>Chordata</taxon>
        <taxon>Craniata</taxon>
        <taxon>Vertebrata</taxon>
        <taxon>Euteleostomi</taxon>
        <taxon>Mammalia</taxon>
        <taxon>Eutheria</taxon>
        <taxon>Euarchontoglires</taxon>
        <taxon>Glires</taxon>
        <taxon>Rodentia</taxon>
        <taxon>Myomorpha</taxon>
        <taxon>Muroidea</taxon>
        <taxon>Muridae</taxon>
        <taxon>Murinae</taxon>
        <taxon>Mus</taxon>
        <taxon>Mus</taxon>
    </lineage>
</organism>